<proteinExistence type="predicted"/>
<reference evidence="2 3" key="1">
    <citation type="journal article" date="2018" name="Microbiome">
        <title>Fine metagenomic profile of the Mediterranean stratified and mixed water columns revealed by assembly and recruitment.</title>
        <authorList>
            <person name="Haro-Moreno J.M."/>
            <person name="Lopez-Perez M."/>
            <person name="De La Torre J.R."/>
            <person name="Picazo A."/>
            <person name="Camacho A."/>
            <person name="Rodriguez-Valera F."/>
        </authorList>
    </citation>
    <scope>NUCLEOTIDE SEQUENCE [LARGE SCALE GENOMIC DNA]</scope>
    <source>
        <strain evidence="2">MED-G57</strain>
    </source>
</reference>
<dbReference type="AlphaFoldDB" id="A0A368DQ13"/>
<keyword evidence="1" id="KW-0472">Membrane</keyword>
<dbReference type="Pfam" id="PF06577">
    <property type="entry name" value="EipA"/>
    <property type="match status" value="1"/>
</dbReference>
<dbReference type="EMBL" id="QOQD01000004">
    <property type="protein sequence ID" value="RCL73919.1"/>
    <property type="molecule type" value="Genomic_DNA"/>
</dbReference>
<organism evidence="2 3">
    <name type="scientific">PS1 clade bacterium</name>
    <dbReference type="NCBI Taxonomy" id="2175152"/>
    <lineage>
        <taxon>Bacteria</taxon>
        <taxon>Pseudomonadati</taxon>
        <taxon>Pseudomonadota</taxon>
        <taxon>Alphaproteobacteria</taxon>
        <taxon>PS1 clade</taxon>
    </lineage>
</organism>
<name>A0A368DQ13_9PROT</name>
<evidence type="ECO:0000256" key="1">
    <source>
        <dbReference type="SAM" id="Phobius"/>
    </source>
</evidence>
<accession>A0A368DQ13</accession>
<feature type="transmembrane region" description="Helical" evidence="1">
    <location>
        <begin position="6"/>
        <end position="25"/>
    </location>
</feature>
<gene>
    <name evidence="2" type="ORF">DBW71_02280</name>
</gene>
<dbReference type="InterPro" id="IPR008325">
    <property type="entry name" value="EipA-like"/>
</dbReference>
<evidence type="ECO:0000313" key="3">
    <source>
        <dbReference type="Proteomes" id="UP000253570"/>
    </source>
</evidence>
<comment type="caution">
    <text evidence="2">The sequence shown here is derived from an EMBL/GenBank/DDBJ whole genome shotgun (WGS) entry which is preliminary data.</text>
</comment>
<keyword evidence="1" id="KW-0812">Transmembrane</keyword>
<protein>
    <submittedName>
        <fullName evidence="2">DUF1134 domain-containing protein</fullName>
    </submittedName>
</protein>
<keyword evidence="1" id="KW-1133">Transmembrane helix</keyword>
<sequence length="200" mass="21792">MQHLKNTSLILIYTLILIITFSINLRAEWYDEQDSSVKENEQFTINELVLAGHDFFGTATEGLGIAIETIFSSLGRPDAYIVGEEASAALIAGLTYGEGVISTKSLGEEKIYWQGPSIGIDYGGDGSRIMFLIYNLDSVNDMYKRYPGTNGTAYIVGGMGGSFFNRSGVTVATIKTGAGVRLGANIGYIKFSEQPKWLPF</sequence>
<evidence type="ECO:0000313" key="2">
    <source>
        <dbReference type="EMBL" id="RCL73919.1"/>
    </source>
</evidence>
<dbReference type="Proteomes" id="UP000253570">
    <property type="component" value="Unassembled WGS sequence"/>
</dbReference>